<comment type="caution">
    <text evidence="5">The sequence shown here is derived from an EMBL/GenBank/DDBJ whole genome shotgun (WGS) entry which is preliminary data.</text>
</comment>
<comment type="pathway">
    <text evidence="1">Metabolic intermediate biosynthesis; chorismate biosynthesis; chorismate from D-erythrose 4-phosphate and phosphoenolpyruvate: step 4/7.</text>
</comment>
<dbReference type="InterPro" id="IPR041121">
    <property type="entry name" value="SDH_C"/>
</dbReference>
<evidence type="ECO:0000313" key="5">
    <source>
        <dbReference type="EMBL" id="OKL49102.1"/>
    </source>
</evidence>
<dbReference type="PANTHER" id="PTHR21089">
    <property type="entry name" value="SHIKIMATE DEHYDROGENASE"/>
    <property type="match status" value="1"/>
</dbReference>
<evidence type="ECO:0008006" key="7">
    <source>
        <dbReference type="Google" id="ProtNLM"/>
    </source>
</evidence>
<evidence type="ECO:0000313" key="6">
    <source>
        <dbReference type="Proteomes" id="UP000186785"/>
    </source>
</evidence>
<organism evidence="5 6">
    <name type="scientific">Boudabousia liubingyangii</name>
    <dbReference type="NCBI Taxonomy" id="1921764"/>
    <lineage>
        <taxon>Bacteria</taxon>
        <taxon>Bacillati</taxon>
        <taxon>Actinomycetota</taxon>
        <taxon>Actinomycetes</taxon>
        <taxon>Actinomycetales</taxon>
        <taxon>Actinomycetaceae</taxon>
        <taxon>Boudabousia</taxon>
    </lineage>
</organism>
<dbReference type="InterPro" id="IPR046346">
    <property type="entry name" value="Aminoacid_DH-like_N_sf"/>
</dbReference>
<dbReference type="SUPFAM" id="SSF53223">
    <property type="entry name" value="Aminoacid dehydrogenase-like, N-terminal domain"/>
    <property type="match status" value="1"/>
</dbReference>
<dbReference type="OrthoDB" id="9776868at2"/>
<keyword evidence="2" id="KW-0028">Amino-acid biosynthesis</keyword>
<dbReference type="STRING" id="1921764.BSR28_04085"/>
<dbReference type="SUPFAM" id="SSF51735">
    <property type="entry name" value="NAD(P)-binding Rossmann-fold domains"/>
    <property type="match status" value="1"/>
</dbReference>
<feature type="domain" description="Shikimate dehydrogenase substrate binding N-terminal" evidence="3">
    <location>
        <begin position="5"/>
        <end position="82"/>
    </location>
</feature>
<dbReference type="Gene3D" id="3.40.50.720">
    <property type="entry name" value="NAD(P)-binding Rossmann-like Domain"/>
    <property type="match status" value="1"/>
</dbReference>
<dbReference type="Pfam" id="PF08501">
    <property type="entry name" value="Shikimate_dh_N"/>
    <property type="match status" value="1"/>
</dbReference>
<keyword evidence="2" id="KW-0057">Aromatic amino acid biosynthesis</keyword>
<evidence type="ECO:0000256" key="1">
    <source>
        <dbReference type="ARBA" id="ARBA00004871"/>
    </source>
</evidence>
<dbReference type="AlphaFoldDB" id="A0A1Q5PNI7"/>
<dbReference type="Pfam" id="PF18317">
    <property type="entry name" value="SDH_C"/>
    <property type="match status" value="1"/>
</dbReference>
<dbReference type="Gene3D" id="3.40.50.10860">
    <property type="entry name" value="Leucine Dehydrogenase, chain A, domain 1"/>
    <property type="match status" value="1"/>
</dbReference>
<dbReference type="EMBL" id="MQSV01000002">
    <property type="protein sequence ID" value="OKL49102.1"/>
    <property type="molecule type" value="Genomic_DNA"/>
</dbReference>
<dbReference type="RefSeq" id="WP_073709091.1">
    <property type="nucleotide sequence ID" value="NZ_MQSV01000002.1"/>
</dbReference>
<dbReference type="InterPro" id="IPR013708">
    <property type="entry name" value="Shikimate_DH-bd_N"/>
</dbReference>
<proteinExistence type="predicted"/>
<dbReference type="GO" id="GO:0004764">
    <property type="term" value="F:shikimate 3-dehydrogenase (NADP+) activity"/>
    <property type="evidence" value="ECO:0007669"/>
    <property type="project" value="InterPro"/>
</dbReference>
<evidence type="ECO:0000259" key="3">
    <source>
        <dbReference type="Pfam" id="PF08501"/>
    </source>
</evidence>
<reference evidence="5 6" key="1">
    <citation type="submission" date="2016-11" db="EMBL/GenBank/DDBJ databases">
        <title>Actinomyces gypaetusis sp. nov. isolated from the vulture Gypaetus barbatus in Qinghai Tibet Plateau China.</title>
        <authorList>
            <person name="Meng X."/>
        </authorList>
    </citation>
    <scope>NUCLEOTIDE SEQUENCE [LARGE SCALE GENOMIC DNA]</scope>
    <source>
        <strain evidence="5 6">VUL4_2</strain>
    </source>
</reference>
<dbReference type="GO" id="GO:0009423">
    <property type="term" value="P:chorismate biosynthetic process"/>
    <property type="evidence" value="ECO:0007669"/>
    <property type="project" value="TreeGrafter"/>
</dbReference>
<keyword evidence="6" id="KW-1185">Reference proteome</keyword>
<accession>A0A1Q5PNI7</accession>
<dbReference type="GO" id="GO:0019632">
    <property type="term" value="P:shikimate metabolic process"/>
    <property type="evidence" value="ECO:0007669"/>
    <property type="project" value="TreeGrafter"/>
</dbReference>
<gene>
    <name evidence="5" type="ORF">BSR29_04520</name>
</gene>
<dbReference type="InterPro" id="IPR036291">
    <property type="entry name" value="NAD(P)-bd_dom_sf"/>
</dbReference>
<dbReference type="GO" id="GO:0050661">
    <property type="term" value="F:NADP binding"/>
    <property type="evidence" value="ECO:0007669"/>
    <property type="project" value="TreeGrafter"/>
</dbReference>
<dbReference type="GO" id="GO:0009073">
    <property type="term" value="P:aromatic amino acid family biosynthetic process"/>
    <property type="evidence" value="ECO:0007669"/>
    <property type="project" value="UniProtKB-KW"/>
</dbReference>
<dbReference type="InterPro" id="IPR022893">
    <property type="entry name" value="Shikimate_DH_fam"/>
</dbReference>
<dbReference type="Proteomes" id="UP000186785">
    <property type="component" value="Unassembled WGS sequence"/>
</dbReference>
<dbReference type="PANTHER" id="PTHR21089:SF1">
    <property type="entry name" value="BIFUNCTIONAL 3-DEHYDROQUINATE DEHYDRATASE_SHIKIMATE DEHYDROGENASE, CHLOROPLASTIC"/>
    <property type="match status" value="1"/>
</dbReference>
<evidence type="ECO:0000259" key="4">
    <source>
        <dbReference type="Pfam" id="PF18317"/>
    </source>
</evidence>
<evidence type="ECO:0000256" key="2">
    <source>
        <dbReference type="ARBA" id="ARBA00023141"/>
    </source>
</evidence>
<sequence length="274" mass="29556">MRFALIGSPVAHSLSPLMHNAGYRALGIEATYEAVELSEIESEGPWSQFDGLSVTMPLKQKIIPFLDSLEPSAAATGVVNTVVNSAGLKVGFNTDIYGISQAIQHAARQYQLEPQFKKAVIIGGRASACSALAALGELGRPETFITARTLTGPGTVTAARRELRTDFLPVAWRLTDMIKRVLTEADLVISTVPAKVLEGWDESFQLKAEALVLEASYANAGTWLQAACQRSDAHYIPGVEMLFHQAIQQFALHTGKAAPVEAMREALDQHLAQA</sequence>
<name>A0A1Q5PNI7_9ACTO</name>
<dbReference type="GO" id="GO:0005829">
    <property type="term" value="C:cytosol"/>
    <property type="evidence" value="ECO:0007669"/>
    <property type="project" value="TreeGrafter"/>
</dbReference>
<feature type="domain" description="SDH C-terminal" evidence="4">
    <location>
        <begin position="238"/>
        <end position="267"/>
    </location>
</feature>
<protein>
    <recommendedName>
        <fullName evidence="7">Shikimate dehydrogenase</fullName>
    </recommendedName>
</protein>